<sequence>MGKCKFNALWLENGNFSPWLKSVQGNPDEENRTWVFEQKFAVVGETTLHVVKWYGNRSVTLLSDYIGASPVTEVKRWDRKQKVITKVITKSPALLW</sequence>
<gene>
    <name evidence="1" type="ORF">SKAU_G00055440</name>
</gene>
<name>A0A9Q1G4W3_SYNKA</name>
<dbReference type="Proteomes" id="UP001152622">
    <property type="component" value="Chromosome 2"/>
</dbReference>
<evidence type="ECO:0000313" key="1">
    <source>
        <dbReference type="EMBL" id="KAJ8374964.1"/>
    </source>
</evidence>
<dbReference type="AlphaFoldDB" id="A0A9Q1G4W3"/>
<reference evidence="1" key="1">
    <citation type="journal article" date="2023" name="Science">
        <title>Genome structures resolve the early diversification of teleost fishes.</title>
        <authorList>
            <person name="Parey E."/>
            <person name="Louis A."/>
            <person name="Montfort J."/>
            <person name="Bouchez O."/>
            <person name="Roques C."/>
            <person name="Iampietro C."/>
            <person name="Lluch J."/>
            <person name="Castinel A."/>
            <person name="Donnadieu C."/>
            <person name="Desvignes T."/>
            <person name="Floi Bucao C."/>
            <person name="Jouanno E."/>
            <person name="Wen M."/>
            <person name="Mejri S."/>
            <person name="Dirks R."/>
            <person name="Jansen H."/>
            <person name="Henkel C."/>
            <person name="Chen W.J."/>
            <person name="Zahm M."/>
            <person name="Cabau C."/>
            <person name="Klopp C."/>
            <person name="Thompson A.W."/>
            <person name="Robinson-Rechavi M."/>
            <person name="Braasch I."/>
            <person name="Lecointre G."/>
            <person name="Bobe J."/>
            <person name="Postlethwait J.H."/>
            <person name="Berthelot C."/>
            <person name="Roest Crollius H."/>
            <person name="Guiguen Y."/>
        </authorList>
    </citation>
    <scope>NUCLEOTIDE SEQUENCE</scope>
    <source>
        <strain evidence="1">WJC10195</strain>
    </source>
</reference>
<dbReference type="PANTHER" id="PTHR47272:SF1">
    <property type="entry name" value="PIGGYBAC TRANSPOSABLE ELEMENT-DERIVED PROTEIN 3-LIKE"/>
    <property type="match status" value="1"/>
</dbReference>
<proteinExistence type="predicted"/>
<organism evidence="1 2">
    <name type="scientific">Synaphobranchus kaupii</name>
    <name type="common">Kaup's arrowtooth eel</name>
    <dbReference type="NCBI Taxonomy" id="118154"/>
    <lineage>
        <taxon>Eukaryota</taxon>
        <taxon>Metazoa</taxon>
        <taxon>Chordata</taxon>
        <taxon>Craniata</taxon>
        <taxon>Vertebrata</taxon>
        <taxon>Euteleostomi</taxon>
        <taxon>Actinopterygii</taxon>
        <taxon>Neopterygii</taxon>
        <taxon>Teleostei</taxon>
        <taxon>Anguilliformes</taxon>
        <taxon>Synaphobranchidae</taxon>
        <taxon>Synaphobranchus</taxon>
    </lineage>
</organism>
<dbReference type="PANTHER" id="PTHR47272">
    <property type="entry name" value="DDE_TNP_1_7 DOMAIN-CONTAINING PROTEIN"/>
    <property type="match status" value="1"/>
</dbReference>
<keyword evidence="2" id="KW-1185">Reference proteome</keyword>
<dbReference type="OrthoDB" id="5985989at2759"/>
<comment type="caution">
    <text evidence="1">The sequence shown here is derived from an EMBL/GenBank/DDBJ whole genome shotgun (WGS) entry which is preliminary data.</text>
</comment>
<protein>
    <submittedName>
        <fullName evidence="1">Uncharacterized protein</fullName>
    </submittedName>
</protein>
<dbReference type="EMBL" id="JAINUF010000002">
    <property type="protein sequence ID" value="KAJ8374964.1"/>
    <property type="molecule type" value="Genomic_DNA"/>
</dbReference>
<evidence type="ECO:0000313" key="2">
    <source>
        <dbReference type="Proteomes" id="UP001152622"/>
    </source>
</evidence>
<accession>A0A9Q1G4W3</accession>